<evidence type="ECO:0000313" key="2">
    <source>
        <dbReference type="EMBL" id="AEV32795.1"/>
    </source>
</evidence>
<organism evidence="2 3">
    <name type="scientific">Owenweeksia hongkongensis (strain DSM 17368 / CIP 108786 / JCM 12287 / NRRL B-23963 / UST20020801)</name>
    <dbReference type="NCBI Taxonomy" id="926562"/>
    <lineage>
        <taxon>Bacteria</taxon>
        <taxon>Pseudomonadati</taxon>
        <taxon>Bacteroidota</taxon>
        <taxon>Flavobacteriia</taxon>
        <taxon>Flavobacteriales</taxon>
        <taxon>Owenweeksiaceae</taxon>
        <taxon>Owenweeksia</taxon>
    </lineage>
</organism>
<accession>G8R180</accession>
<dbReference type="InterPro" id="IPR006640">
    <property type="entry name" value="SprT-like_domain"/>
</dbReference>
<dbReference type="GO" id="GO:0006950">
    <property type="term" value="P:response to stress"/>
    <property type="evidence" value="ECO:0007669"/>
    <property type="project" value="UniProtKB-ARBA"/>
</dbReference>
<gene>
    <name evidence="2" type="ordered locus">Oweho_1815</name>
</gene>
<dbReference type="RefSeq" id="WP_014202151.1">
    <property type="nucleotide sequence ID" value="NC_016599.1"/>
</dbReference>
<evidence type="ECO:0000259" key="1">
    <source>
        <dbReference type="Pfam" id="PF10263"/>
    </source>
</evidence>
<dbReference type="AlphaFoldDB" id="G8R180"/>
<dbReference type="HOGENOM" id="CLU_1275789_0_0_10"/>
<keyword evidence="3" id="KW-1185">Reference proteome</keyword>
<dbReference type="STRING" id="926562.Oweho_1815"/>
<reference evidence="2 3" key="1">
    <citation type="journal article" date="2012" name="Stand. Genomic Sci.">
        <title>Genome sequence of the orange-pigmented seawater bacterium Owenweeksia hongkongensis type strain (UST20020801(T)).</title>
        <authorList>
            <person name="Riedel T."/>
            <person name="Held B."/>
            <person name="Nolan M."/>
            <person name="Lucas S."/>
            <person name="Lapidus A."/>
            <person name="Tice H."/>
            <person name="Del Rio T.G."/>
            <person name="Cheng J.F."/>
            <person name="Han C."/>
            <person name="Tapia R."/>
            <person name="Goodwin L.A."/>
            <person name="Pitluck S."/>
            <person name="Liolios K."/>
            <person name="Mavromatis K."/>
            <person name="Pagani I."/>
            <person name="Ivanova N."/>
            <person name="Mikhailova N."/>
            <person name="Pati A."/>
            <person name="Chen A."/>
            <person name="Palaniappan K."/>
            <person name="Rohde M."/>
            <person name="Tindall B.J."/>
            <person name="Detter J.C."/>
            <person name="Goker M."/>
            <person name="Woyke T."/>
            <person name="Bristow J."/>
            <person name="Eisen J.A."/>
            <person name="Markowitz V."/>
            <person name="Hugenholtz P."/>
            <person name="Klenk H.P."/>
            <person name="Kyrpides N.C."/>
        </authorList>
    </citation>
    <scope>NUCLEOTIDE SEQUENCE</scope>
    <source>
        <strain evidence="3">DSM 17368 / JCM 12287 / NRRL B-23963</strain>
    </source>
</reference>
<dbReference type="eggNOG" id="COG3091">
    <property type="taxonomic scope" value="Bacteria"/>
</dbReference>
<dbReference type="Proteomes" id="UP000005631">
    <property type="component" value="Chromosome"/>
</dbReference>
<dbReference type="KEGG" id="oho:Oweho_1815"/>
<name>G8R180_OWEHD</name>
<evidence type="ECO:0000313" key="3">
    <source>
        <dbReference type="Proteomes" id="UP000005631"/>
    </source>
</evidence>
<protein>
    <recommendedName>
        <fullName evidence="1">SprT-like domain-containing protein</fullName>
    </recommendedName>
</protein>
<proteinExistence type="predicted"/>
<feature type="domain" description="SprT-like" evidence="1">
    <location>
        <begin position="27"/>
        <end position="104"/>
    </location>
</feature>
<dbReference type="Pfam" id="PF10263">
    <property type="entry name" value="SprT-like"/>
    <property type="match status" value="1"/>
</dbReference>
<dbReference type="OrthoDB" id="267364at2"/>
<dbReference type="EMBL" id="CP003156">
    <property type="protein sequence ID" value="AEV32795.1"/>
    <property type="molecule type" value="Genomic_DNA"/>
</dbReference>
<sequence length="211" mass="24272">MTKATTTLEKYLPEGSLELCMTLLKSEPVQLKISRPRKTKFGDYRFPGKDGRHKISVNANLNPFAFLITLIHEMAHLKAFKDYGKVIKPHGSEWQQCFRDLAKPFLDADIFPNDVKHQFINSLNKGAASSCTDLNLFRQLKVYDNTPEHITTVEQVPMGAHFRIGQDKIFRKGPKSRKRYKCLNLVNKREYMVHPLAEVELVENLKNIKSA</sequence>